<name>A0AA97KKF5_EUBMA</name>
<protein>
    <submittedName>
        <fullName evidence="4">Tumor necrosis factor receptor superfamily member 18</fullName>
    </submittedName>
</protein>
<dbReference type="GO" id="GO:0045785">
    <property type="term" value="P:positive regulation of cell adhesion"/>
    <property type="evidence" value="ECO:0007669"/>
    <property type="project" value="TreeGrafter"/>
</dbReference>
<dbReference type="RefSeq" id="XP_054857511.1">
    <property type="nucleotide sequence ID" value="XM_055001536.1"/>
</dbReference>
<dbReference type="PANTHER" id="PTHR47388">
    <property type="entry name" value="TUMOR NECROSIS FACTOR RECEPTOR SUPERFAMILY MEMBER 18"/>
    <property type="match status" value="1"/>
</dbReference>
<dbReference type="KEGG" id="emc:129344698"/>
<keyword evidence="1" id="KW-0472">Membrane</keyword>
<dbReference type="CTD" id="8784"/>
<dbReference type="Proteomes" id="UP001190640">
    <property type="component" value="Chromosome 17"/>
</dbReference>
<keyword evidence="2" id="KW-0732">Signal</keyword>
<feature type="signal peptide" evidence="2">
    <location>
        <begin position="1"/>
        <end position="27"/>
    </location>
</feature>
<proteinExistence type="predicted"/>
<dbReference type="InterPro" id="IPR053107">
    <property type="entry name" value="TNFRSF18"/>
</dbReference>
<sequence length="237" mass="26226">MAAVTKGLETRLLYFAVLWLCGELREAAQDGLPPVIGYGGKVCCTEGISKPCCDVLASKEDCLGKVCSNPRCDKCRPVPKCKEGEELQCSGTIDFEYFCQECPYGTYWDKKIGCCIAWTDCNRNGFQTLWQGNRTHNAQCGFDLLTVETDDVFANVLAILTAAGIVLVILLMVFLLFCMWGQKRGKLPVMEDPEAVGTSNLLHLPQQHEDSFSCQYPEEECGHKMAEGKASTLFLAH</sequence>
<feature type="transmembrane region" description="Helical" evidence="1">
    <location>
        <begin position="152"/>
        <end position="180"/>
    </location>
</feature>
<evidence type="ECO:0000256" key="1">
    <source>
        <dbReference type="SAM" id="Phobius"/>
    </source>
</evidence>
<organism evidence="3 4">
    <name type="scientific">Eublepharis macularius</name>
    <name type="common">Leopard gecko</name>
    <name type="synonym">Cyrtodactylus macularius</name>
    <dbReference type="NCBI Taxonomy" id="481883"/>
    <lineage>
        <taxon>Eukaryota</taxon>
        <taxon>Metazoa</taxon>
        <taxon>Chordata</taxon>
        <taxon>Craniata</taxon>
        <taxon>Vertebrata</taxon>
        <taxon>Euteleostomi</taxon>
        <taxon>Lepidosauria</taxon>
        <taxon>Squamata</taxon>
        <taxon>Bifurcata</taxon>
        <taxon>Gekkota</taxon>
        <taxon>Eublepharidae</taxon>
        <taxon>Eublepharinae</taxon>
        <taxon>Eublepharis</taxon>
    </lineage>
</organism>
<evidence type="ECO:0000313" key="3">
    <source>
        <dbReference type="Proteomes" id="UP001190640"/>
    </source>
</evidence>
<gene>
    <name evidence="4" type="primary">TNFRSF18</name>
</gene>
<dbReference type="AlphaFoldDB" id="A0AA97KKF5"/>
<keyword evidence="4" id="KW-0675">Receptor</keyword>
<accession>A0AA97KKF5</accession>
<reference evidence="4" key="1">
    <citation type="submission" date="2025-08" db="UniProtKB">
        <authorList>
            <consortium name="RefSeq"/>
        </authorList>
    </citation>
    <scope>IDENTIFICATION</scope>
    <source>
        <tissue evidence="4">Blood</tissue>
    </source>
</reference>
<keyword evidence="1" id="KW-1133">Transmembrane helix</keyword>
<dbReference type="PANTHER" id="PTHR47388:SF1">
    <property type="entry name" value="TUMOR NECROSIS FACTOR RECEPTOR SUPERFAMILY MEMBER 18"/>
    <property type="match status" value="1"/>
</dbReference>
<dbReference type="GO" id="GO:0009897">
    <property type="term" value="C:external side of plasma membrane"/>
    <property type="evidence" value="ECO:0007669"/>
    <property type="project" value="TreeGrafter"/>
</dbReference>
<keyword evidence="1" id="KW-0812">Transmembrane</keyword>
<dbReference type="GeneID" id="129344698"/>
<feature type="chain" id="PRO_5041656232" evidence="2">
    <location>
        <begin position="28"/>
        <end position="237"/>
    </location>
</feature>
<dbReference type="Gene3D" id="2.10.50.10">
    <property type="entry name" value="Tumor Necrosis Factor Receptor, subunit A, domain 2"/>
    <property type="match status" value="1"/>
</dbReference>
<evidence type="ECO:0000313" key="4">
    <source>
        <dbReference type="RefSeq" id="XP_054857511.1"/>
    </source>
</evidence>
<keyword evidence="3" id="KW-1185">Reference proteome</keyword>
<evidence type="ECO:0000256" key="2">
    <source>
        <dbReference type="SAM" id="SignalP"/>
    </source>
</evidence>